<evidence type="ECO:0000313" key="2">
    <source>
        <dbReference type="Proteomes" id="UP000290289"/>
    </source>
</evidence>
<accession>A0A498IIL7</accession>
<gene>
    <name evidence="1" type="ORF">DVH24_005661</name>
</gene>
<protein>
    <submittedName>
        <fullName evidence="1">Uncharacterized protein</fullName>
    </submittedName>
</protein>
<reference evidence="1 2" key="1">
    <citation type="submission" date="2018-10" db="EMBL/GenBank/DDBJ databases">
        <title>A high-quality apple genome assembly.</title>
        <authorList>
            <person name="Hu J."/>
        </authorList>
    </citation>
    <scope>NUCLEOTIDE SEQUENCE [LARGE SCALE GENOMIC DNA]</scope>
    <source>
        <strain evidence="2">cv. HFTH1</strain>
        <tissue evidence="1">Young leaf</tissue>
    </source>
</reference>
<comment type="caution">
    <text evidence="1">The sequence shown here is derived from an EMBL/GenBank/DDBJ whole genome shotgun (WGS) entry which is preliminary data.</text>
</comment>
<proteinExistence type="predicted"/>
<dbReference type="EMBL" id="RDQH01000337">
    <property type="protein sequence ID" value="RXH83408.1"/>
    <property type="molecule type" value="Genomic_DNA"/>
</dbReference>
<name>A0A498IIL7_MALDO</name>
<evidence type="ECO:0000313" key="1">
    <source>
        <dbReference type="EMBL" id="RXH83408.1"/>
    </source>
</evidence>
<organism evidence="1 2">
    <name type="scientific">Malus domestica</name>
    <name type="common">Apple</name>
    <name type="synonym">Pyrus malus</name>
    <dbReference type="NCBI Taxonomy" id="3750"/>
    <lineage>
        <taxon>Eukaryota</taxon>
        <taxon>Viridiplantae</taxon>
        <taxon>Streptophyta</taxon>
        <taxon>Embryophyta</taxon>
        <taxon>Tracheophyta</taxon>
        <taxon>Spermatophyta</taxon>
        <taxon>Magnoliopsida</taxon>
        <taxon>eudicotyledons</taxon>
        <taxon>Gunneridae</taxon>
        <taxon>Pentapetalae</taxon>
        <taxon>rosids</taxon>
        <taxon>fabids</taxon>
        <taxon>Rosales</taxon>
        <taxon>Rosaceae</taxon>
        <taxon>Amygdaloideae</taxon>
        <taxon>Maleae</taxon>
        <taxon>Malus</taxon>
    </lineage>
</organism>
<dbReference type="AlphaFoldDB" id="A0A498IIL7"/>
<keyword evidence="2" id="KW-1185">Reference proteome</keyword>
<dbReference type="Proteomes" id="UP000290289">
    <property type="component" value="Chromosome 11"/>
</dbReference>
<sequence>MRGNLKELMELHYGVFVGCHLRLEACGVNLFSNPHKGKEVTLGFQFPVYAFKCLNRIYKAGLGLPEFRAFYMLRSISTSLKYFFESRHAG</sequence>